<evidence type="ECO:0000313" key="2">
    <source>
        <dbReference type="Proteomes" id="UP000233100"/>
    </source>
</evidence>
<proteinExistence type="predicted"/>
<reference evidence="1" key="2">
    <citation type="submission" date="2025-08" db="UniProtKB">
        <authorList>
            <consortium name="Ensembl"/>
        </authorList>
    </citation>
    <scope>IDENTIFICATION</scope>
</reference>
<sequence>FFFFFLRRSLALSPRLECNGAISAHCNLRLPGSIDSPASASPIAGITREHHHTQLIFVFFLIERGFHHVGQVGLELLTSSNLPTSASQSAGIIGVSHHTRPLVWFSAIATTRSLASCWMCQPSLHFQHQHLITIPLSTSHFPLMVHMGI</sequence>
<keyword evidence="2" id="KW-1185">Reference proteome</keyword>
<dbReference type="PANTHER" id="PTHR12138:SF161">
    <property type="entry name" value="SECRETED PROTEIN"/>
    <property type="match status" value="1"/>
</dbReference>
<organism evidence="1 2">
    <name type="scientific">Macaca fascicularis</name>
    <name type="common">Crab-eating macaque</name>
    <name type="synonym">Cynomolgus monkey</name>
    <dbReference type="NCBI Taxonomy" id="9541"/>
    <lineage>
        <taxon>Eukaryota</taxon>
        <taxon>Metazoa</taxon>
        <taxon>Chordata</taxon>
        <taxon>Craniata</taxon>
        <taxon>Vertebrata</taxon>
        <taxon>Euteleostomi</taxon>
        <taxon>Mammalia</taxon>
        <taxon>Eutheria</taxon>
        <taxon>Euarchontoglires</taxon>
        <taxon>Primates</taxon>
        <taxon>Haplorrhini</taxon>
        <taxon>Catarrhini</taxon>
        <taxon>Cercopithecidae</taxon>
        <taxon>Cercopithecinae</taxon>
        <taxon>Macaca</taxon>
    </lineage>
</organism>
<dbReference type="PANTHER" id="PTHR12138">
    <property type="entry name" value="PRIMATE-EXPANDED PROTEIN FAMILY"/>
    <property type="match status" value="1"/>
</dbReference>
<dbReference type="PRINTS" id="PR02045">
    <property type="entry name" value="F138DOMAIN"/>
</dbReference>
<reference evidence="1 2" key="1">
    <citation type="submission" date="2013-03" db="EMBL/GenBank/DDBJ databases">
        <authorList>
            <person name="Warren W."/>
            <person name="Wilson R.K."/>
        </authorList>
    </citation>
    <scope>NUCLEOTIDE SEQUENCE</scope>
</reference>
<protein>
    <submittedName>
        <fullName evidence="1">Uncharacterized protein</fullName>
    </submittedName>
</protein>
<dbReference type="Ensembl" id="ENSMFAT00000092667.1">
    <property type="protein sequence ID" value="ENSMFAP00000063942.1"/>
    <property type="gene ID" value="ENSMFAG00000051057.1"/>
</dbReference>
<dbReference type="AlphaFoldDB" id="A0A7N9IHQ2"/>
<reference evidence="1" key="3">
    <citation type="submission" date="2025-09" db="UniProtKB">
        <authorList>
            <consortium name="Ensembl"/>
        </authorList>
    </citation>
    <scope>IDENTIFICATION</scope>
</reference>
<dbReference type="Proteomes" id="UP000233100">
    <property type="component" value="Chromosome X"/>
</dbReference>
<evidence type="ECO:0000313" key="1">
    <source>
        <dbReference type="Ensembl" id="ENSMFAP00000063942.1"/>
    </source>
</evidence>
<accession>A0A7N9IHQ2</accession>
<name>A0A7N9IHQ2_MACFA</name>
<dbReference type="GeneTree" id="ENSGT01150000286943"/>